<feature type="signal peptide" evidence="1">
    <location>
        <begin position="1"/>
        <end position="23"/>
    </location>
</feature>
<comment type="caution">
    <text evidence="3">The sequence shown here is derived from an EMBL/GenBank/DDBJ whole genome shotgun (WGS) entry which is preliminary data.</text>
</comment>
<dbReference type="Proteomes" id="UP000321638">
    <property type="component" value="Unassembled WGS sequence"/>
</dbReference>
<dbReference type="InterPro" id="IPR023614">
    <property type="entry name" value="Porin_dom_sf"/>
</dbReference>
<gene>
    <name evidence="3" type="ORF">FHP25_05205</name>
</gene>
<dbReference type="SUPFAM" id="SSF56935">
    <property type="entry name" value="Porins"/>
    <property type="match status" value="1"/>
</dbReference>
<dbReference type="EMBL" id="VDUZ01000004">
    <property type="protein sequence ID" value="TXL80427.1"/>
    <property type="molecule type" value="Genomic_DNA"/>
</dbReference>
<dbReference type="GO" id="GO:0015288">
    <property type="term" value="F:porin activity"/>
    <property type="evidence" value="ECO:0007669"/>
    <property type="project" value="InterPro"/>
</dbReference>
<proteinExistence type="predicted"/>
<dbReference type="Pfam" id="PF13609">
    <property type="entry name" value="Porin_4"/>
    <property type="match status" value="1"/>
</dbReference>
<reference evidence="3 4" key="1">
    <citation type="submission" date="2019-06" db="EMBL/GenBank/DDBJ databases">
        <title>New taxonomy in bacterial strain CC-CFT640, isolated from vineyard.</title>
        <authorList>
            <person name="Lin S.-Y."/>
            <person name="Tsai C.-F."/>
            <person name="Young C.-C."/>
        </authorList>
    </citation>
    <scope>NUCLEOTIDE SEQUENCE [LARGE SCALE GENOMIC DNA]</scope>
    <source>
        <strain evidence="3 4">CC-CFT640</strain>
    </source>
</reference>
<organism evidence="3 4">
    <name type="scientific">Vineibacter terrae</name>
    <dbReference type="NCBI Taxonomy" id="2586908"/>
    <lineage>
        <taxon>Bacteria</taxon>
        <taxon>Pseudomonadati</taxon>
        <taxon>Pseudomonadota</taxon>
        <taxon>Alphaproteobacteria</taxon>
        <taxon>Hyphomicrobiales</taxon>
        <taxon>Vineibacter</taxon>
    </lineage>
</organism>
<evidence type="ECO:0000313" key="4">
    <source>
        <dbReference type="Proteomes" id="UP000321638"/>
    </source>
</evidence>
<evidence type="ECO:0000313" key="3">
    <source>
        <dbReference type="EMBL" id="TXL80427.1"/>
    </source>
</evidence>
<name>A0A5C8PU39_9HYPH</name>
<feature type="chain" id="PRO_5023104131" evidence="1">
    <location>
        <begin position="24"/>
        <end position="411"/>
    </location>
</feature>
<dbReference type="GO" id="GO:0016020">
    <property type="term" value="C:membrane"/>
    <property type="evidence" value="ECO:0007669"/>
    <property type="project" value="InterPro"/>
</dbReference>
<evidence type="ECO:0000256" key="1">
    <source>
        <dbReference type="SAM" id="SignalP"/>
    </source>
</evidence>
<dbReference type="Gene3D" id="2.40.160.10">
    <property type="entry name" value="Porin"/>
    <property type="match status" value="1"/>
</dbReference>
<evidence type="ECO:0000259" key="2">
    <source>
        <dbReference type="Pfam" id="PF13609"/>
    </source>
</evidence>
<sequence>MKRALLGTTALAACGLLTAPVQAADPIKLEVRGYFQAMIIIGQVGRDVSPTGVGQSYRPENFKYEGEIWFTGTTKLDNGTSMGIRVELEAWSQSTGVSATNPTGTSQQIDEGYLFAFGDWGRVEFGSTDAASFKMVYSSPSALIGWGFNDHNFWLWGNNFQASNGAGRGFTILGTGASQNVGFSADANKLTYFTPRMAGLQVGVSYTPAFSATGSTATCQFRFGGGNFNNCPRNNNLWHNGIDIGANYLNKFGDVSVALYGGYATAGFDRGPAGAGNAPAPSIFGRYKTWAAGAQLGFAGFTLGGGLGRDNMGMKGANAVRWYTASLMYETGPWQLSAGWWGGRNDDRTLTPSSQNVSGKDKLDYLEVGANYALSQGIKLTGGAFYYMGSGQSKSEKADTWGIVFGTALTF</sequence>
<feature type="domain" description="Porin" evidence="2">
    <location>
        <begin position="9"/>
        <end position="389"/>
    </location>
</feature>
<dbReference type="InterPro" id="IPR033900">
    <property type="entry name" value="Gram_neg_porin_domain"/>
</dbReference>
<keyword evidence="1" id="KW-0732">Signal</keyword>
<dbReference type="RefSeq" id="WP_147845842.1">
    <property type="nucleotide sequence ID" value="NZ_VDUZ01000004.1"/>
</dbReference>
<dbReference type="OrthoDB" id="6758483at2"/>
<dbReference type="AlphaFoldDB" id="A0A5C8PU39"/>
<protein>
    <submittedName>
        <fullName evidence="3">Porin</fullName>
    </submittedName>
</protein>
<accession>A0A5C8PU39</accession>
<keyword evidence="4" id="KW-1185">Reference proteome</keyword>